<accession>A0A915SFH6</accession>
<keyword evidence="2" id="KW-0547">Nucleotide-binding</keyword>
<proteinExistence type="predicted"/>
<dbReference type="PANTHER" id="PTHR43334">
    <property type="entry name" value="ACETATE--COA LIGASE [ADP-FORMING]"/>
    <property type="match status" value="1"/>
</dbReference>
<dbReference type="EMBL" id="AP019769">
    <property type="protein sequence ID" value="BBL45750.1"/>
    <property type="molecule type" value="Genomic_DNA"/>
</dbReference>
<dbReference type="RefSeq" id="WP_258393063.1">
    <property type="nucleotide sequence ID" value="NZ_AP019769.1"/>
</dbReference>
<evidence type="ECO:0000313" key="5">
    <source>
        <dbReference type="EMBL" id="BBL45750.1"/>
    </source>
</evidence>
<keyword evidence="3" id="KW-0067">ATP-binding</keyword>
<dbReference type="KEGG" id="naer:MJ1_0601"/>
<dbReference type="InterPro" id="IPR003781">
    <property type="entry name" value="CoA-bd"/>
</dbReference>
<dbReference type="Pfam" id="PF13607">
    <property type="entry name" value="Succ_CoA_lig"/>
    <property type="match status" value="1"/>
</dbReference>
<organism evidence="5 6">
    <name type="scientific">Nanobdella aerobiophila</name>
    <dbReference type="NCBI Taxonomy" id="2586965"/>
    <lineage>
        <taxon>Archaea</taxon>
        <taxon>Nanobdellota</taxon>
        <taxon>Nanobdellia</taxon>
        <taxon>Nanobdellales</taxon>
        <taxon>Nanobdellaceae</taxon>
        <taxon>Nanobdella</taxon>
    </lineage>
</organism>
<dbReference type="AlphaFoldDB" id="A0A915SFH6"/>
<dbReference type="SUPFAM" id="SSF51735">
    <property type="entry name" value="NAD(P)-binding Rossmann-fold domains"/>
    <property type="match status" value="1"/>
</dbReference>
<dbReference type="SMART" id="SM00881">
    <property type="entry name" value="CoA_binding"/>
    <property type="match status" value="1"/>
</dbReference>
<evidence type="ECO:0000256" key="3">
    <source>
        <dbReference type="ARBA" id="ARBA00022840"/>
    </source>
</evidence>
<dbReference type="InterPro" id="IPR016102">
    <property type="entry name" value="Succinyl-CoA_synth-like"/>
</dbReference>
<evidence type="ECO:0000256" key="2">
    <source>
        <dbReference type="ARBA" id="ARBA00022741"/>
    </source>
</evidence>
<feature type="domain" description="CoA-binding" evidence="4">
    <location>
        <begin position="3"/>
        <end position="97"/>
    </location>
</feature>
<evidence type="ECO:0000259" key="4">
    <source>
        <dbReference type="SMART" id="SM00881"/>
    </source>
</evidence>
<dbReference type="Pfam" id="PF13380">
    <property type="entry name" value="CoA_binding_2"/>
    <property type="match status" value="1"/>
</dbReference>
<dbReference type="GeneID" id="74568546"/>
<sequence>MGIFDIKSVALVGASNKEGKVGNIILKNLISDFKGNIYPVNPNYTTIYNLKSYKSLLEIDKDVDTVIVSIPAESVPDIIREAGEKGIKLAIIISAGFSEVGRKDLEDKILEYSRKYNIRILGPNGMGIYDPYLGFDTFFVDPVRLKRPKRGGIALLSQSGAISMAVMEWIANKDIGVSKIISYGNKIDINEIDILKELKNDNNTRAIFIYMEGLKPNTGKEFLDIAKDINKPIIILKSGKSTRGSIAVSSHTASMAGDYEVYRNLFKQYRIFEPKNMNEFMIYLKTISYYL</sequence>
<dbReference type="GO" id="GO:0005524">
    <property type="term" value="F:ATP binding"/>
    <property type="evidence" value="ECO:0007669"/>
    <property type="project" value="UniProtKB-KW"/>
</dbReference>
<gene>
    <name evidence="5" type="ORF">MJ1_0601</name>
</gene>
<dbReference type="InterPro" id="IPR032875">
    <property type="entry name" value="Succ_CoA_lig_flav_dom"/>
</dbReference>
<dbReference type="Proteomes" id="UP001055553">
    <property type="component" value="Chromosome"/>
</dbReference>
<dbReference type="SUPFAM" id="SSF52210">
    <property type="entry name" value="Succinyl-CoA synthetase domains"/>
    <property type="match status" value="1"/>
</dbReference>
<dbReference type="Gene3D" id="3.40.50.720">
    <property type="entry name" value="NAD(P)-binding Rossmann-like Domain"/>
    <property type="match status" value="1"/>
</dbReference>
<name>A0A915SFH6_9ARCH</name>
<dbReference type="PANTHER" id="PTHR43334:SF2">
    <property type="entry name" value="ACETATE--COA LIGASE [ADP-FORMING]"/>
    <property type="match status" value="1"/>
</dbReference>
<dbReference type="InterPro" id="IPR051538">
    <property type="entry name" value="Acyl-CoA_Synth/Transferase"/>
</dbReference>
<dbReference type="InterPro" id="IPR036291">
    <property type="entry name" value="NAD(P)-bd_dom_sf"/>
</dbReference>
<keyword evidence="6" id="KW-1185">Reference proteome</keyword>
<evidence type="ECO:0000256" key="1">
    <source>
        <dbReference type="ARBA" id="ARBA00022598"/>
    </source>
</evidence>
<dbReference type="Gene3D" id="3.40.50.261">
    <property type="entry name" value="Succinyl-CoA synthetase domains"/>
    <property type="match status" value="1"/>
</dbReference>
<evidence type="ECO:0000313" key="6">
    <source>
        <dbReference type="Proteomes" id="UP001055553"/>
    </source>
</evidence>
<reference evidence="6" key="1">
    <citation type="journal article" date="2022" name="Int. J. Syst. Evol. Microbiol.">
        <title>Nanobdella aerobiophila gen. nov., sp. nov., a thermoacidophilic, obligate ectosymbiotic archaeon, and proposal of Nanobdellaceae fam. nov., Nanobdellales ord. nov. and Nanobdellia class. nov.</title>
        <authorList>
            <person name="Kato S."/>
            <person name="Ogasawara A."/>
            <person name="Itoh T."/>
            <person name="Sakai H.D."/>
            <person name="Shimizu M."/>
            <person name="Yuki M."/>
            <person name="Kaneko M."/>
            <person name="Takashina T."/>
            <person name="Ohkuma M."/>
        </authorList>
    </citation>
    <scope>NUCLEOTIDE SEQUENCE [LARGE SCALE GENOMIC DNA]</scope>
    <source>
        <strain evidence="6">MJ1</strain>
    </source>
</reference>
<protein>
    <submittedName>
        <fullName evidence="5">Acetate--CoA ligase [ADP-forming] I subunit alpha</fullName>
    </submittedName>
</protein>
<keyword evidence="1 5" id="KW-0436">Ligase</keyword>
<dbReference type="GO" id="GO:0016874">
    <property type="term" value="F:ligase activity"/>
    <property type="evidence" value="ECO:0007669"/>
    <property type="project" value="UniProtKB-KW"/>
</dbReference>